<organism evidence="1 2">
    <name type="scientific">Parvularcula maris</name>
    <dbReference type="NCBI Taxonomy" id="2965077"/>
    <lineage>
        <taxon>Bacteria</taxon>
        <taxon>Pseudomonadati</taxon>
        <taxon>Pseudomonadota</taxon>
        <taxon>Alphaproteobacteria</taxon>
        <taxon>Parvularculales</taxon>
        <taxon>Parvularculaceae</taxon>
        <taxon>Parvularcula</taxon>
    </lineage>
</organism>
<gene>
    <name evidence="1" type="ORF">NOG11_00950</name>
</gene>
<comment type="caution">
    <text evidence="1">The sequence shown here is derived from an EMBL/GenBank/DDBJ whole genome shotgun (WGS) entry which is preliminary data.</text>
</comment>
<dbReference type="EMBL" id="JANIBC010000001">
    <property type="protein sequence ID" value="MCQ8183945.1"/>
    <property type="molecule type" value="Genomic_DNA"/>
</dbReference>
<keyword evidence="2" id="KW-1185">Reference proteome</keyword>
<protein>
    <submittedName>
        <fullName evidence="1">Uncharacterized protein</fullName>
    </submittedName>
</protein>
<evidence type="ECO:0000313" key="2">
    <source>
        <dbReference type="Proteomes" id="UP001142610"/>
    </source>
</evidence>
<evidence type="ECO:0000313" key="1">
    <source>
        <dbReference type="EMBL" id="MCQ8183945.1"/>
    </source>
</evidence>
<accession>A0A9X2RGE9</accession>
<reference evidence="1" key="1">
    <citation type="submission" date="2022-07" db="EMBL/GenBank/DDBJ databases">
        <title>Parvularcula maris sp. nov., an algicidal bacterium isolated from seawater.</title>
        <authorList>
            <person name="Li F."/>
        </authorList>
    </citation>
    <scope>NUCLEOTIDE SEQUENCE</scope>
    <source>
        <strain evidence="1">BGMRC 0090</strain>
    </source>
</reference>
<name>A0A9X2RGE9_9PROT</name>
<dbReference type="Proteomes" id="UP001142610">
    <property type="component" value="Unassembled WGS sequence"/>
</dbReference>
<proteinExistence type="predicted"/>
<dbReference type="RefSeq" id="WP_256617749.1">
    <property type="nucleotide sequence ID" value="NZ_JANIBC010000001.1"/>
</dbReference>
<dbReference type="AlphaFoldDB" id="A0A9X2RGE9"/>
<sequence>MSEEVKMVGIADLEKSIGLPLTASEVTALVRMGLFPLPEQLDPAGWTQARLSAWRRLTLAPPDGIAGRAHGAGEA</sequence>